<keyword evidence="2" id="KW-0472">Membrane</keyword>
<feature type="transmembrane region" description="Helical" evidence="2">
    <location>
        <begin position="15"/>
        <end position="35"/>
    </location>
</feature>
<evidence type="ECO:0000256" key="2">
    <source>
        <dbReference type="SAM" id="Phobius"/>
    </source>
</evidence>
<name>R0ILK8_EXST2</name>
<dbReference type="AlphaFoldDB" id="R0ILK8"/>
<keyword evidence="4" id="KW-1185">Reference proteome</keyword>
<sequence>MEGSRSIILRTGDTIFAFLALYFTTLFSLDAWAAARGSPYRAPGSDSFNRPASTPPAPESYQADMHGRGNAGPANGDGSGRNRNLGRVAQARDSRPPIKMGGTAGCGACVI</sequence>
<dbReference type="GeneID" id="19403314"/>
<dbReference type="RefSeq" id="XP_008026689.1">
    <property type="nucleotide sequence ID" value="XM_008028498.1"/>
</dbReference>
<accession>R0ILK8</accession>
<reference evidence="3 4" key="2">
    <citation type="journal article" date="2013" name="PLoS Genet.">
        <title>Comparative genome structure, secondary metabolite, and effector coding capacity across Cochliobolus pathogens.</title>
        <authorList>
            <person name="Condon B.J."/>
            <person name="Leng Y."/>
            <person name="Wu D."/>
            <person name="Bushley K.E."/>
            <person name="Ohm R.A."/>
            <person name="Otillar R."/>
            <person name="Martin J."/>
            <person name="Schackwitz W."/>
            <person name="Grimwood J."/>
            <person name="MohdZainudin N."/>
            <person name="Xue C."/>
            <person name="Wang R."/>
            <person name="Manning V.A."/>
            <person name="Dhillon B."/>
            <person name="Tu Z.J."/>
            <person name="Steffenson B.J."/>
            <person name="Salamov A."/>
            <person name="Sun H."/>
            <person name="Lowry S."/>
            <person name="LaButti K."/>
            <person name="Han J."/>
            <person name="Copeland A."/>
            <person name="Lindquist E."/>
            <person name="Barry K."/>
            <person name="Schmutz J."/>
            <person name="Baker S.E."/>
            <person name="Ciuffetti L.M."/>
            <person name="Grigoriev I.V."/>
            <person name="Zhong S."/>
            <person name="Turgeon B.G."/>
        </authorList>
    </citation>
    <scope>NUCLEOTIDE SEQUENCE [LARGE SCALE GENOMIC DNA]</scope>
    <source>
        <strain evidence="4">28A</strain>
    </source>
</reference>
<keyword evidence="2" id="KW-0812">Transmembrane</keyword>
<proteinExistence type="predicted"/>
<keyword evidence="2" id="KW-1133">Transmembrane helix</keyword>
<dbReference type="Proteomes" id="UP000016935">
    <property type="component" value="Unassembled WGS sequence"/>
</dbReference>
<dbReference type="HOGENOM" id="CLU_2184897_0_0_1"/>
<reference evidence="3 4" key="1">
    <citation type="journal article" date="2012" name="PLoS Pathog.">
        <title>Diverse lifestyles and strategies of plant pathogenesis encoded in the genomes of eighteen Dothideomycetes fungi.</title>
        <authorList>
            <person name="Ohm R.A."/>
            <person name="Feau N."/>
            <person name="Henrissat B."/>
            <person name="Schoch C.L."/>
            <person name="Horwitz B.A."/>
            <person name="Barry K.W."/>
            <person name="Condon B.J."/>
            <person name="Copeland A.C."/>
            <person name="Dhillon B."/>
            <person name="Glaser F."/>
            <person name="Hesse C.N."/>
            <person name="Kosti I."/>
            <person name="LaButti K."/>
            <person name="Lindquist E.A."/>
            <person name="Lucas S."/>
            <person name="Salamov A.A."/>
            <person name="Bradshaw R.E."/>
            <person name="Ciuffetti L."/>
            <person name="Hamelin R.C."/>
            <person name="Kema G.H.J."/>
            <person name="Lawrence C."/>
            <person name="Scott J.A."/>
            <person name="Spatafora J.W."/>
            <person name="Turgeon B.G."/>
            <person name="de Wit P.J.G.M."/>
            <person name="Zhong S."/>
            <person name="Goodwin S.B."/>
            <person name="Grigoriev I.V."/>
        </authorList>
    </citation>
    <scope>NUCLEOTIDE SEQUENCE [LARGE SCALE GENOMIC DNA]</scope>
    <source>
        <strain evidence="4">28A</strain>
    </source>
</reference>
<protein>
    <submittedName>
        <fullName evidence="3">Uncharacterized protein</fullName>
    </submittedName>
</protein>
<evidence type="ECO:0000256" key="1">
    <source>
        <dbReference type="SAM" id="MobiDB-lite"/>
    </source>
</evidence>
<evidence type="ECO:0000313" key="4">
    <source>
        <dbReference type="Proteomes" id="UP000016935"/>
    </source>
</evidence>
<feature type="region of interest" description="Disordered" evidence="1">
    <location>
        <begin position="38"/>
        <end position="111"/>
    </location>
</feature>
<organism evidence="3 4">
    <name type="scientific">Exserohilum turcicum (strain 28A)</name>
    <name type="common">Northern leaf blight fungus</name>
    <name type="synonym">Setosphaeria turcica</name>
    <dbReference type="NCBI Taxonomy" id="671987"/>
    <lineage>
        <taxon>Eukaryota</taxon>
        <taxon>Fungi</taxon>
        <taxon>Dikarya</taxon>
        <taxon>Ascomycota</taxon>
        <taxon>Pezizomycotina</taxon>
        <taxon>Dothideomycetes</taxon>
        <taxon>Pleosporomycetidae</taxon>
        <taxon>Pleosporales</taxon>
        <taxon>Pleosporineae</taxon>
        <taxon>Pleosporaceae</taxon>
        <taxon>Exserohilum</taxon>
    </lineage>
</organism>
<evidence type="ECO:0000313" key="3">
    <source>
        <dbReference type="EMBL" id="EOA85681.1"/>
    </source>
</evidence>
<dbReference type="EMBL" id="KB908659">
    <property type="protein sequence ID" value="EOA85681.1"/>
    <property type="molecule type" value="Genomic_DNA"/>
</dbReference>
<dbReference type="eggNOG" id="ENOG502R9RY">
    <property type="taxonomic scope" value="Eukaryota"/>
</dbReference>
<dbReference type="OrthoDB" id="2121326at2759"/>
<gene>
    <name evidence="3" type="ORF">SETTUDRAFT_29142</name>
</gene>